<dbReference type="InterPro" id="IPR012338">
    <property type="entry name" value="Beta-lactam/transpept-like"/>
</dbReference>
<proteinExistence type="predicted"/>
<dbReference type="SUPFAM" id="SSF56601">
    <property type="entry name" value="beta-lactamase/transpeptidase-like"/>
    <property type="match status" value="1"/>
</dbReference>
<dbReference type="Gene3D" id="3.40.710.10">
    <property type="entry name" value="DD-peptidase/beta-lactamase superfamily"/>
    <property type="match status" value="1"/>
</dbReference>
<feature type="domain" description="Beta-lactamase-related" evidence="1">
    <location>
        <begin position="83"/>
        <end position="380"/>
    </location>
</feature>
<evidence type="ECO:0000313" key="3">
    <source>
        <dbReference type="Proteomes" id="UP001500841"/>
    </source>
</evidence>
<protein>
    <recommendedName>
        <fullName evidence="1">Beta-lactamase-related domain-containing protein</fullName>
    </recommendedName>
</protein>
<comment type="caution">
    <text evidence="2">The sequence shown here is derived from an EMBL/GenBank/DDBJ whole genome shotgun (WGS) entry which is preliminary data.</text>
</comment>
<name>A0ABP7WIJ6_9SPHI</name>
<dbReference type="Pfam" id="PF00144">
    <property type="entry name" value="Beta-lactamase"/>
    <property type="match status" value="1"/>
</dbReference>
<organism evidence="2 3">
    <name type="scientific">Mucilaginibacter panaciglaebae</name>
    <dbReference type="NCBI Taxonomy" id="502331"/>
    <lineage>
        <taxon>Bacteria</taxon>
        <taxon>Pseudomonadati</taxon>
        <taxon>Bacteroidota</taxon>
        <taxon>Sphingobacteriia</taxon>
        <taxon>Sphingobacteriales</taxon>
        <taxon>Sphingobacteriaceae</taxon>
        <taxon>Mucilaginibacter</taxon>
    </lineage>
</organism>
<dbReference type="PANTHER" id="PTHR43283:SF7">
    <property type="entry name" value="BETA-LACTAMASE-RELATED DOMAIN-CONTAINING PROTEIN"/>
    <property type="match status" value="1"/>
</dbReference>
<dbReference type="PANTHER" id="PTHR43283">
    <property type="entry name" value="BETA-LACTAMASE-RELATED"/>
    <property type="match status" value="1"/>
</dbReference>
<dbReference type="InterPro" id="IPR050789">
    <property type="entry name" value="Diverse_Enzym_Activities"/>
</dbReference>
<gene>
    <name evidence="2" type="ORF">GCM10022392_08600</name>
</gene>
<accession>A0ABP7WIJ6</accession>
<evidence type="ECO:0000259" key="1">
    <source>
        <dbReference type="Pfam" id="PF00144"/>
    </source>
</evidence>
<sequence>MQSVKLYLVLTCLPFVLKAQVKKEFAWGHATPESVGMSSAKLEAYKNSMMSKGTHKLLIIKNDKIVCEAFAKGWSDTEITSGTASLAKALVSGMSLNAAIADGYINADAPACLYIPEWLKSDVKSKITIRQLDTHTSGLDDSEGTDEEEAQLIKQHKDRHMDLPGWKGMFWRKKPDPFTLSRDSAKVLFKPGTGSQYSNPGIAMLNYAVTKSLQQSPDKDIATYLDKRVFSRIGIKKGTYSLGYNAVYKVDHMNLVAGWGGATFTADAVARIGRLIMRKGSWQDEQIIDSGVIKRALSTDGVTDRSVLTNTSTLSKSADDIEPVAALGWFTNYDGSFKSMPRDAFFGAGAGEQLLVVIPSLKLIIVRMGTPLNPNFSGKSYWKFVENELFNPVMDAVEEAPYPKSNLITSAKFAPANEVIRMAEGGDCWPSTWGDDGLMYTAYGDGNGFKPYTDIKLSNGLAVVSGTPPDLSGVNIRTSSGERVGQGFAGPKASGMIMVKGKLYMWVRNLNNAQLAVSADHGKTWSWADWKLDVSFGCPNFVNYGQNNAGAKDNYVYTYSIDDASAYRYGDQMVMMRVAKNHILDWRSYQFFAGYDTGGKSIWSDDIRRRKAIYKNPGKTYRSGMTYDAPLKRYLWCQAIPLSGDKDEQGPRFKGGLGIFEAPNPWGPWKTVYYTRDWDMGPGESGSLPTNWISKNGKTLYYLFSGNDSFSVRKLTLTTR</sequence>
<dbReference type="Proteomes" id="UP001500841">
    <property type="component" value="Unassembled WGS sequence"/>
</dbReference>
<keyword evidence="3" id="KW-1185">Reference proteome</keyword>
<evidence type="ECO:0000313" key="2">
    <source>
        <dbReference type="EMBL" id="GAA4089533.1"/>
    </source>
</evidence>
<dbReference type="RefSeq" id="WP_345101224.1">
    <property type="nucleotide sequence ID" value="NZ_BAABCV010000003.1"/>
</dbReference>
<dbReference type="EMBL" id="BAABCV010000003">
    <property type="protein sequence ID" value="GAA4089533.1"/>
    <property type="molecule type" value="Genomic_DNA"/>
</dbReference>
<reference evidence="3" key="1">
    <citation type="journal article" date="2019" name="Int. J. Syst. Evol. Microbiol.">
        <title>The Global Catalogue of Microorganisms (GCM) 10K type strain sequencing project: providing services to taxonomists for standard genome sequencing and annotation.</title>
        <authorList>
            <consortium name="The Broad Institute Genomics Platform"/>
            <consortium name="The Broad Institute Genome Sequencing Center for Infectious Disease"/>
            <person name="Wu L."/>
            <person name="Ma J."/>
        </authorList>
    </citation>
    <scope>NUCLEOTIDE SEQUENCE [LARGE SCALE GENOMIC DNA]</scope>
    <source>
        <strain evidence="3">JCM 17085</strain>
    </source>
</reference>
<dbReference type="InterPro" id="IPR001466">
    <property type="entry name" value="Beta-lactam-related"/>
</dbReference>